<dbReference type="Proteomes" id="UP001732720">
    <property type="component" value="Chromosome 17"/>
</dbReference>
<protein>
    <submittedName>
        <fullName evidence="2">Phospholipid-transporting ATPase ABCA3-like</fullName>
    </submittedName>
</protein>
<keyword evidence="1" id="KW-1185">Reference proteome</keyword>
<organism evidence="1 2">
    <name type="scientific">Castor canadensis</name>
    <name type="common">American beaver</name>
    <dbReference type="NCBI Taxonomy" id="51338"/>
    <lineage>
        <taxon>Eukaryota</taxon>
        <taxon>Metazoa</taxon>
        <taxon>Chordata</taxon>
        <taxon>Craniata</taxon>
        <taxon>Vertebrata</taxon>
        <taxon>Euteleostomi</taxon>
        <taxon>Mammalia</taxon>
        <taxon>Eutheria</taxon>
        <taxon>Euarchontoglires</taxon>
        <taxon>Glires</taxon>
        <taxon>Rodentia</taxon>
        <taxon>Castorimorpha</taxon>
        <taxon>Castoridae</taxon>
        <taxon>Castor</taxon>
    </lineage>
</organism>
<dbReference type="RefSeq" id="XP_073916061.1">
    <property type="nucleotide sequence ID" value="XM_074059960.1"/>
</dbReference>
<gene>
    <name evidence="2" type="primary">LOC109675442</name>
</gene>
<sequence length="1284" mass="145600">MAACLSSNVALALGINLLIKLEIKEIGVKWHNLWTPANLEDNLIFGYMFGMLLLDAFLYGLVTWYVETVFPGQYGVPRPWYFFLMRSYWFGKPRIKNKKEDIQDNEVTQSNCFEAEPTDLVAGIQIKHLHKDFRHKAAVNNLSLNAYEGQVTILLGHNGAGKTTTLSVLTGRYPPTRGEAYINGYDISNNMIEIRKHLGFCPQHDILFDELTLSEHLFFYSVIKGISQKIHHTEIYDMLTVFDLLENLHTFSGSLSGGVKRKLSIIIALIGGSKVVILDEPSSGMDPVSRRVTWELLQHYKKNRAILLTTHYMDEADILGDRVAIMVRGTLQCCGSSVFLKQIYGAGYHIVMEREPHCDVEKISAMIKSQVPSATLEKNIGGELSFILPKKYTQRFEVLFSELEMKQKELGIANFGASITTMEEVFLKVNKLASSQRNSLAIQHHCLKGQNIAQDKEQNMNMPKNNERPSFSSLNEVATIKFNTGFPLYLQQFCSMFIKRALFSWRHWKLMLLQIIVIVVVTTYLLIAQNFDGDVPVREMDLRHYGRTIVPYSISGNSDLVLNLIKNLEVFLKPRNQELREVKGNVINYILESKECREFCIIALSIEVKKNKTVFTILFNNEVYHSAATSLAVLDNILFMSLSGPTASITASNKPLPRFVYGSSPVPINGLQIVQCLAFGISVVVGSFCLLTVTERISKAKHIQFLSGVYVLTYWLSALLWDLICFFVPCCLLLVIFKYCEVDAFVVGYNFLDTVLIFMLYGWSVVPLMYLGSFLFSSSTAAYIKLTLFNYFSTIFSIMIYTIMHYYEDELSYVIKNLTSNTLMMLPSYNFAMSISKYFDDYEVKKLCAKHFPSIYLNCSKPIIQNSIYSFGERGIGKFLIALAAMGLIFLLLLLSMETAVWSLENFVFHNIISNFYKTFIRRKPREALSSNPRITEHEDEDIKGERNKVLALHHKLENTPVLLNEVTKIYYKCPVVHAVRNISLVVQKSECFGLLGLNGAGKTTTFKMVTGEETITSGVALIDGNSITENIRKVRSRIGYCPQSDSVLNHMTGRELLIMYARLWGVPEPNIYKYVEVFLCSMQLEPHADKCIHTYSGGSKRRLSTAIALMGKSSVVFLDEPSTGMDPVARRLLWDTVTKTRESGKAIIITSHSVEECEALCTRLAIMVKGRFTCLGSPQHVRNKFGHIHILTAKINMAKDEDKVAKFKNFIEATFPGNIKNQEFRGIIGYHIPSKEICLGKVFSILEKAKVLFNLEDYSVRQITLEQIFLTFANTDKVKNSVK</sequence>
<evidence type="ECO:0000313" key="1">
    <source>
        <dbReference type="Proteomes" id="UP001732720"/>
    </source>
</evidence>
<name>A0AC58LFY5_CASCN</name>
<evidence type="ECO:0000313" key="2">
    <source>
        <dbReference type="RefSeq" id="XP_073916061.1"/>
    </source>
</evidence>
<reference evidence="2" key="1">
    <citation type="submission" date="2025-08" db="UniProtKB">
        <authorList>
            <consortium name="RefSeq"/>
        </authorList>
    </citation>
    <scope>IDENTIFICATION</scope>
</reference>
<proteinExistence type="predicted"/>
<accession>A0AC58LFY5</accession>